<name>E3H286_ROTDC</name>
<dbReference type="EMBL" id="CP002280">
    <property type="protein sequence ID" value="ADP40234.1"/>
    <property type="molecule type" value="Genomic_DNA"/>
</dbReference>
<dbReference type="Pfam" id="PF04226">
    <property type="entry name" value="Transgly_assoc"/>
    <property type="match status" value="1"/>
</dbReference>
<dbReference type="PANTHER" id="PTHR33884">
    <property type="entry name" value="UPF0410 PROTEIN YMGE"/>
    <property type="match status" value="1"/>
</dbReference>
<comment type="subcellular location">
    <subcellularLocation>
        <location evidence="1">Cell membrane</location>
        <topology evidence="1">Multi-pass membrane protein</topology>
    </subcellularLocation>
</comment>
<evidence type="ECO:0000256" key="6">
    <source>
        <dbReference type="ARBA" id="ARBA00023136"/>
    </source>
</evidence>
<dbReference type="PANTHER" id="PTHR33884:SF3">
    <property type="entry name" value="UPF0410 PROTEIN YMGE"/>
    <property type="match status" value="1"/>
</dbReference>
<accession>E3H286</accession>
<feature type="transmembrane region" description="Helical" evidence="7">
    <location>
        <begin position="38"/>
        <end position="64"/>
    </location>
</feature>
<dbReference type="eggNOG" id="COG2261">
    <property type="taxonomic scope" value="Bacteria"/>
</dbReference>
<organism evidence="8 9">
    <name type="scientific">Rothia dentocariosa (strain ATCC 17931 / CDC X599 / XDIA)</name>
    <dbReference type="NCBI Taxonomy" id="762948"/>
    <lineage>
        <taxon>Bacteria</taxon>
        <taxon>Bacillati</taxon>
        <taxon>Actinomycetota</taxon>
        <taxon>Actinomycetes</taxon>
        <taxon>Micrococcales</taxon>
        <taxon>Micrococcaceae</taxon>
        <taxon>Rothia</taxon>
    </lineage>
</organism>
<evidence type="ECO:0000313" key="8">
    <source>
        <dbReference type="EMBL" id="ADP40234.1"/>
    </source>
</evidence>
<evidence type="ECO:0000313" key="9">
    <source>
        <dbReference type="Proteomes" id="UP000000387"/>
    </source>
</evidence>
<evidence type="ECO:0000256" key="4">
    <source>
        <dbReference type="ARBA" id="ARBA00022692"/>
    </source>
</evidence>
<dbReference type="HOGENOM" id="CLU_160040_1_1_11"/>
<sequence length="95" mass="9906">MADTHKGRTIMLGLIGMIIAGAIIGALARLIMRGHQNISALWTVILGAVGAFVGGGIASFFGVADTAGIDWIRWILSIIAAIVAISIYLSVTKKN</sequence>
<evidence type="ECO:0000256" key="7">
    <source>
        <dbReference type="SAM" id="Phobius"/>
    </source>
</evidence>
<evidence type="ECO:0000256" key="5">
    <source>
        <dbReference type="ARBA" id="ARBA00022989"/>
    </source>
</evidence>
<dbReference type="KEGG" id="rdn:HMPREF0733_10776"/>
<comment type="similarity">
    <text evidence="2">Belongs to the UPF0410 family.</text>
</comment>
<feature type="transmembrane region" description="Helical" evidence="7">
    <location>
        <begin position="12"/>
        <end position="32"/>
    </location>
</feature>
<protein>
    <submittedName>
        <fullName evidence="8">Transglycosylase associated protein</fullName>
    </submittedName>
</protein>
<reference evidence="9" key="1">
    <citation type="submission" date="2010-10" db="EMBL/GenBank/DDBJ databases">
        <title>The complete genome of Rothia dentocariosa ATCC 17931.</title>
        <authorList>
            <person name="Muzny D."/>
            <person name="Qin X."/>
            <person name="Buhay C."/>
            <person name="Dugan-Rocha S."/>
            <person name="Ding Y."/>
            <person name="Chen G."/>
            <person name="Hawes A."/>
            <person name="Holder M."/>
            <person name="Jhangiani S."/>
            <person name="Johnson A."/>
            <person name="Khan Z."/>
            <person name="Li Z."/>
            <person name="Liu W."/>
            <person name="Liu X."/>
            <person name="Perez L."/>
            <person name="Shen H."/>
            <person name="Wang Q."/>
            <person name="Watt J."/>
            <person name="Xi L."/>
            <person name="Xin Y."/>
            <person name="Zhou J."/>
            <person name="Deng J."/>
            <person name="Jiang H."/>
            <person name="Liu Y."/>
            <person name="Qu J."/>
            <person name="Song X.-Z."/>
            <person name="Zhang L."/>
            <person name="Villasana D."/>
            <person name="Johnson A."/>
            <person name="Liu J."/>
            <person name="Liyanage D."/>
            <person name="Lorensuhewa L."/>
            <person name="Robinson T."/>
            <person name="Song A."/>
            <person name="Song B.-B."/>
            <person name="Dinh H."/>
            <person name="Thornton R."/>
            <person name="Coyle M."/>
            <person name="Francisco L."/>
            <person name="Jackson L."/>
            <person name="Javaid M."/>
            <person name="Korchina V."/>
            <person name="Kovar C."/>
            <person name="Mata R."/>
            <person name="Mathew T."/>
            <person name="Ngo R."/>
            <person name="Nguyen L."/>
            <person name="Nguyen N."/>
            <person name="Okwuonu G."/>
            <person name="Ongeri F."/>
            <person name="Pham C."/>
            <person name="Simmons D."/>
            <person name="Wilczek-Boney K."/>
            <person name="Hale W."/>
            <person name="Jakkamsetti A."/>
            <person name="Pham P."/>
            <person name="Ruth R."/>
            <person name="San Lucas F."/>
            <person name="Warren J."/>
            <person name="Zhang J."/>
            <person name="Zhao Z."/>
            <person name="Zhou C."/>
            <person name="Zhu D."/>
            <person name="Lee S."/>
            <person name="Bess C."/>
            <person name="Blankenburg K."/>
            <person name="Forbes L."/>
            <person name="Fu Q."/>
            <person name="Gubbala S."/>
            <person name="Hirani K."/>
            <person name="Jayaseelan J.C."/>
            <person name="Lara F."/>
            <person name="Munidasa M."/>
            <person name="Palculict T."/>
            <person name="Patil S."/>
            <person name="Pu L.-L."/>
            <person name="Saada N."/>
            <person name="Tang L."/>
            <person name="Weissenberger G."/>
            <person name="Zhu Y."/>
            <person name="Hemphill L."/>
            <person name="Shang Y."/>
            <person name="Youmans B."/>
            <person name="Ayvaz T."/>
            <person name="Ross M."/>
            <person name="Santibanez J."/>
            <person name="Aqrawi P."/>
            <person name="Gross S."/>
            <person name="Joshi V."/>
            <person name="Fowler G."/>
            <person name="Nazareth L."/>
            <person name="Reid J."/>
            <person name="Worley K."/>
            <person name="Petrosino J."/>
            <person name="Highlander S."/>
            <person name="Gibbs R."/>
        </authorList>
    </citation>
    <scope>NUCLEOTIDE SEQUENCE [LARGE SCALE GENOMIC DNA]</scope>
    <source>
        <strain evidence="9">ATCC 17931 / CDC X599 / XDIA</strain>
    </source>
</reference>
<evidence type="ECO:0000256" key="2">
    <source>
        <dbReference type="ARBA" id="ARBA00011006"/>
    </source>
</evidence>
<evidence type="ECO:0000256" key="3">
    <source>
        <dbReference type="ARBA" id="ARBA00022475"/>
    </source>
</evidence>
<keyword evidence="6 7" id="KW-0472">Membrane</keyword>
<dbReference type="Proteomes" id="UP000000387">
    <property type="component" value="Chromosome"/>
</dbReference>
<feature type="transmembrane region" description="Helical" evidence="7">
    <location>
        <begin position="71"/>
        <end position="91"/>
    </location>
</feature>
<dbReference type="InterPro" id="IPR007341">
    <property type="entry name" value="Transgly_assoc"/>
</dbReference>
<dbReference type="GO" id="GO:0005886">
    <property type="term" value="C:plasma membrane"/>
    <property type="evidence" value="ECO:0007669"/>
    <property type="project" value="UniProtKB-SubCell"/>
</dbReference>
<dbReference type="AlphaFoldDB" id="E3H286"/>
<gene>
    <name evidence="8" type="ordered locus">HMPREF0733_10776</name>
</gene>
<evidence type="ECO:0000256" key="1">
    <source>
        <dbReference type="ARBA" id="ARBA00004651"/>
    </source>
</evidence>
<keyword evidence="4 7" id="KW-0812">Transmembrane</keyword>
<keyword evidence="5 7" id="KW-1133">Transmembrane helix</keyword>
<proteinExistence type="inferred from homology"/>
<keyword evidence="3" id="KW-1003">Cell membrane</keyword>